<feature type="region of interest" description="Disordered" evidence="1">
    <location>
        <begin position="70"/>
        <end position="91"/>
    </location>
</feature>
<accession>A0A328CED0</accession>
<feature type="region of interest" description="Disordered" evidence="1">
    <location>
        <begin position="23"/>
        <end position="54"/>
    </location>
</feature>
<evidence type="ECO:0000256" key="2">
    <source>
        <dbReference type="SAM" id="SignalP"/>
    </source>
</evidence>
<reference evidence="3 4" key="1">
    <citation type="submission" date="2018-05" db="EMBL/GenBank/DDBJ databases">
        <title>Lujinxingia marina gen. nov. sp. nov., a new facultative anaerobic member of the class Deltaproteobacteria, and proposal of Lujinxingaceae fam. nov.</title>
        <authorList>
            <person name="Li C.-M."/>
        </authorList>
    </citation>
    <scope>NUCLEOTIDE SEQUENCE [LARGE SCALE GENOMIC DNA]</scope>
    <source>
        <strain evidence="3 4">B210</strain>
    </source>
</reference>
<feature type="signal peptide" evidence="2">
    <location>
        <begin position="1"/>
        <end position="20"/>
    </location>
</feature>
<feature type="compositionally biased region" description="Acidic residues" evidence="1">
    <location>
        <begin position="35"/>
        <end position="50"/>
    </location>
</feature>
<dbReference type="OrthoDB" id="5484292at2"/>
<evidence type="ECO:0008006" key="5">
    <source>
        <dbReference type="Google" id="ProtNLM"/>
    </source>
</evidence>
<evidence type="ECO:0000313" key="3">
    <source>
        <dbReference type="EMBL" id="RAL25509.1"/>
    </source>
</evidence>
<dbReference type="EMBL" id="QHKO01000001">
    <property type="protein sequence ID" value="RAL25509.1"/>
    <property type="molecule type" value="Genomic_DNA"/>
</dbReference>
<name>A0A328CED0_9DELT</name>
<gene>
    <name evidence="3" type="ORF">DL240_04680</name>
</gene>
<dbReference type="AlphaFoldDB" id="A0A328CED0"/>
<keyword evidence="4" id="KW-1185">Reference proteome</keyword>
<feature type="chain" id="PRO_5016283939" description="Peptidase C-terminal archaeal/bacterial domain-containing protein" evidence="2">
    <location>
        <begin position="21"/>
        <end position="688"/>
    </location>
</feature>
<keyword evidence="2" id="KW-0732">Signal</keyword>
<dbReference type="Proteomes" id="UP000249169">
    <property type="component" value="Unassembled WGS sequence"/>
</dbReference>
<evidence type="ECO:0000313" key="4">
    <source>
        <dbReference type="Proteomes" id="UP000249169"/>
    </source>
</evidence>
<comment type="caution">
    <text evidence="3">The sequence shown here is derived from an EMBL/GenBank/DDBJ whole genome shotgun (WGS) entry which is preliminary data.</text>
</comment>
<protein>
    <recommendedName>
        <fullName evidence="5">Peptidase C-terminal archaeal/bacterial domain-containing protein</fullName>
    </recommendedName>
</protein>
<proteinExistence type="predicted"/>
<sequence>MSKKLLSLLLVGMLAGPVVACGGGDEPADTPDVGADVDETDGGDETDSGDVDSGPHAFEAEVDTWFGNLDNDPETPESIEPGETIGGQLVGGEDDSEAHFFALTLEAGTALKVTVEGTDGDLAVAGNFNVRVLSAIDGSGRFLVPNETTQSREFFIYEEGAHEVAAVTGAGLSGAYKISTEVVELAPQAPTLPGVTDGDMSDGSIQVFEVVADVDGTLAAETLALREPLLSGVDTSLHVWDVAAATRVAFNDDIDLQGGVYDSRVYAEVTNGNTYYVVVDSYANDASGEFQLTMETYEGGAGAPVELTDGAEITDTVDARLIGVDVHAYTLTVQPGENFRVVVEGADELAPAIVAVSGPAGEEQQAGSSLPVEGRSAMYVGVGADEEEAQVFTLYVSDERNLTEGAEPVGGETFGYTLTVDAAARNAVSLEASTSSTQVLADVGNVTWFDVVVPAKTIVSLAVETEVAEDDFIPLVVSAAYWTFSPAFGSEAVLYNDADEAVTMPVLVRDFGFRGSATTTYALNASFVNAALPDSPNTLSFTEYMATAAEAKVLHLPAQVSGLLDTEVAQEVNPEALPSQFFSMTLTAGDVLVARTSRGAEAPADPEADDPSTTDTILTLYNAADDSVELLQADYYIGQADAGTFFSAFAYTIEEDGDYVLKVAPYCQSVFGMSFCSDGEYKLDVFTN</sequence>
<evidence type="ECO:0000256" key="1">
    <source>
        <dbReference type="SAM" id="MobiDB-lite"/>
    </source>
</evidence>
<organism evidence="3 4">
    <name type="scientific">Lujinxingia litoralis</name>
    <dbReference type="NCBI Taxonomy" id="2211119"/>
    <lineage>
        <taxon>Bacteria</taxon>
        <taxon>Deltaproteobacteria</taxon>
        <taxon>Bradymonadales</taxon>
        <taxon>Lujinxingiaceae</taxon>
        <taxon>Lujinxingia</taxon>
    </lineage>
</organism>
<dbReference type="RefSeq" id="WP_111728681.1">
    <property type="nucleotide sequence ID" value="NZ_QHKO01000001.1"/>
</dbReference>